<accession>A0A6N2KNL2</accession>
<organism evidence="2">
    <name type="scientific">Salix viminalis</name>
    <name type="common">Common osier</name>
    <name type="synonym">Basket willow</name>
    <dbReference type="NCBI Taxonomy" id="40686"/>
    <lineage>
        <taxon>Eukaryota</taxon>
        <taxon>Viridiplantae</taxon>
        <taxon>Streptophyta</taxon>
        <taxon>Embryophyta</taxon>
        <taxon>Tracheophyta</taxon>
        <taxon>Spermatophyta</taxon>
        <taxon>Magnoliopsida</taxon>
        <taxon>eudicotyledons</taxon>
        <taxon>Gunneridae</taxon>
        <taxon>Pentapetalae</taxon>
        <taxon>rosids</taxon>
        <taxon>fabids</taxon>
        <taxon>Malpighiales</taxon>
        <taxon>Salicaceae</taxon>
        <taxon>Saliceae</taxon>
        <taxon>Salix</taxon>
    </lineage>
</organism>
<sequence length="461" mass="52186">MQFPVVVAGLSVTGLSSAPAYLLIRWALWVQTDCSYNTPHLENEDPSCSVGVLTQSSSLNTSYNPYPANTQCFPLYDGETSSSQISMFSQNQHDHCPSHSTSLLFVQDLGATDSSSINHDLMSFVNDQQQLDKLHIKERDNICSRFFLFTFYLCTYIFSIYLLPHFTHFSYPGTLLEYIDFGDKTFKCCHCKALFWLNERLTQSTQSNPRFYLCCLSGKSKLPQPLPTPQLLDNLLNNIFGQKCKKFRANIRAYNSMFAFTSMGATLVNRQSGPYIFKINGHCHHLMGSLLPSNESAPKFAQLYIYDVANEVSNRMSQFPHSTSTSSLDETIVGDLIQMLASTNCLVGLFRHASQKLSEPTNPGYKLQLLCQRTNDTRKYNDPTSDDIGGLIIGDIGDYQSERDIIIETSSNILQRISKLHPKFMALQYPLLFPLVKMVIELTLVLQIMMVISLENIKEYQ</sequence>
<dbReference type="PANTHER" id="PTHR45786">
    <property type="entry name" value="DNA BINDING PROTEIN-LIKE"/>
    <property type="match status" value="1"/>
</dbReference>
<evidence type="ECO:0000313" key="2">
    <source>
        <dbReference type="EMBL" id="VFU28063.1"/>
    </source>
</evidence>
<reference evidence="2" key="1">
    <citation type="submission" date="2019-03" db="EMBL/GenBank/DDBJ databases">
        <authorList>
            <person name="Mank J."/>
            <person name="Almeida P."/>
        </authorList>
    </citation>
    <scope>NUCLEOTIDE SEQUENCE</scope>
    <source>
        <strain evidence="2">78183</strain>
    </source>
</reference>
<keyword evidence="1" id="KW-0812">Transmembrane</keyword>
<keyword evidence="1" id="KW-1133">Transmembrane helix</keyword>
<proteinExistence type="predicted"/>
<name>A0A6N2KNL2_SALVM</name>
<evidence type="ECO:0008006" key="3">
    <source>
        <dbReference type="Google" id="ProtNLM"/>
    </source>
</evidence>
<keyword evidence="1" id="KW-0472">Membrane</keyword>
<dbReference type="PANTHER" id="PTHR45786:SF74">
    <property type="entry name" value="ATP-DEPENDENT DNA HELICASE"/>
    <property type="match status" value="1"/>
</dbReference>
<evidence type="ECO:0000256" key="1">
    <source>
        <dbReference type="SAM" id="Phobius"/>
    </source>
</evidence>
<dbReference type="EMBL" id="CAADRP010000424">
    <property type="protein sequence ID" value="VFU28063.1"/>
    <property type="molecule type" value="Genomic_DNA"/>
</dbReference>
<dbReference type="AlphaFoldDB" id="A0A6N2KNL2"/>
<gene>
    <name evidence="2" type="ORF">SVIM_LOCUS90281</name>
</gene>
<protein>
    <recommendedName>
        <fullName evidence="3">Helitron helicase-like domain-containing protein</fullName>
    </recommendedName>
</protein>
<feature type="transmembrane region" description="Helical" evidence="1">
    <location>
        <begin position="146"/>
        <end position="163"/>
    </location>
</feature>